<feature type="repeat" description="TPR" evidence="2">
    <location>
        <begin position="689"/>
        <end position="722"/>
    </location>
</feature>
<dbReference type="SUPFAM" id="SSF48452">
    <property type="entry name" value="TPR-like"/>
    <property type="match status" value="3"/>
</dbReference>
<dbReference type="RefSeq" id="WP_154439766.1">
    <property type="nucleotide sequence ID" value="NZ_JAHLPJ010000001.1"/>
</dbReference>
<dbReference type="EMBL" id="VUNQ01000013">
    <property type="protein sequence ID" value="MSU01357.1"/>
    <property type="molecule type" value="Genomic_DNA"/>
</dbReference>
<dbReference type="InterPro" id="IPR036869">
    <property type="entry name" value="J_dom_sf"/>
</dbReference>
<dbReference type="PANTHER" id="PTHR12558:SF13">
    <property type="entry name" value="CELL DIVISION CYCLE PROTEIN 27 HOMOLOG"/>
    <property type="match status" value="1"/>
</dbReference>
<dbReference type="CDD" id="cd06257">
    <property type="entry name" value="DnaJ"/>
    <property type="match status" value="1"/>
</dbReference>
<dbReference type="Gene3D" id="1.25.40.10">
    <property type="entry name" value="Tetratricopeptide repeat domain"/>
    <property type="match status" value="6"/>
</dbReference>
<evidence type="ECO:0000256" key="1">
    <source>
        <dbReference type="ARBA" id="ARBA00022705"/>
    </source>
</evidence>
<feature type="domain" description="J" evidence="3">
    <location>
        <begin position="3"/>
        <end position="69"/>
    </location>
</feature>
<dbReference type="PROSITE" id="PS50076">
    <property type="entry name" value="DNAJ_2"/>
    <property type="match status" value="1"/>
</dbReference>
<proteinExistence type="predicted"/>
<feature type="repeat" description="TPR" evidence="2">
    <location>
        <begin position="1066"/>
        <end position="1099"/>
    </location>
</feature>
<reference evidence="4 5" key="1">
    <citation type="submission" date="2019-09" db="EMBL/GenBank/DDBJ databases">
        <title>In-depth cultivation of the pig gut microbiome towards novel bacterial diversity and tailored functional studies.</title>
        <authorList>
            <person name="Wylensek D."/>
            <person name="Hitch T.C.A."/>
            <person name="Clavel T."/>
        </authorList>
    </citation>
    <scope>NUCLEOTIDE SEQUENCE [LARGE SCALE GENOMIC DNA]</scope>
    <source>
        <strain evidence="4 5">WCA3-693-APC-4?</strain>
    </source>
</reference>
<dbReference type="AlphaFoldDB" id="A0A6N7XUA5"/>
<accession>A0A6N7XUA5</accession>
<dbReference type="SMART" id="SM00271">
    <property type="entry name" value="DnaJ"/>
    <property type="match status" value="1"/>
</dbReference>
<organism evidence="4 5">
    <name type="scientific">Tissierella pigra</name>
    <dbReference type="NCBI Taxonomy" id="2607614"/>
    <lineage>
        <taxon>Bacteria</taxon>
        <taxon>Bacillati</taxon>
        <taxon>Bacillota</taxon>
        <taxon>Tissierellia</taxon>
        <taxon>Tissierellales</taxon>
        <taxon>Tissierellaceae</taxon>
        <taxon>Tissierella</taxon>
    </lineage>
</organism>
<protein>
    <submittedName>
        <fullName evidence="4">Tetratricopeptide repeat protein</fullName>
    </submittedName>
</protein>
<dbReference type="InterPro" id="IPR019734">
    <property type="entry name" value="TPR_rpt"/>
</dbReference>
<evidence type="ECO:0000259" key="3">
    <source>
        <dbReference type="PROSITE" id="PS50076"/>
    </source>
</evidence>
<dbReference type="PANTHER" id="PTHR12558">
    <property type="entry name" value="CELL DIVISION CYCLE 16,23,27"/>
    <property type="match status" value="1"/>
</dbReference>
<dbReference type="InterPro" id="IPR001623">
    <property type="entry name" value="DnaJ_domain"/>
</dbReference>
<dbReference type="SUPFAM" id="SSF81901">
    <property type="entry name" value="HCP-like"/>
    <property type="match status" value="1"/>
</dbReference>
<comment type="caution">
    <text evidence="4">The sequence shown here is derived from an EMBL/GenBank/DDBJ whole genome shotgun (WGS) entry which is preliminary data.</text>
</comment>
<evidence type="ECO:0000256" key="2">
    <source>
        <dbReference type="PROSITE-ProRule" id="PRU00339"/>
    </source>
</evidence>
<feature type="repeat" description="TPR" evidence="2">
    <location>
        <begin position="836"/>
        <end position="869"/>
    </location>
</feature>
<keyword evidence="2" id="KW-0802">TPR repeat</keyword>
<dbReference type="GO" id="GO:0006260">
    <property type="term" value="P:DNA replication"/>
    <property type="evidence" value="ECO:0007669"/>
    <property type="project" value="UniProtKB-KW"/>
</dbReference>
<evidence type="ECO:0000313" key="4">
    <source>
        <dbReference type="EMBL" id="MSU01357.1"/>
    </source>
</evidence>
<dbReference type="SUPFAM" id="SSF46565">
    <property type="entry name" value="Chaperone J-domain"/>
    <property type="match status" value="1"/>
</dbReference>
<feature type="repeat" description="TPR" evidence="2">
    <location>
        <begin position="940"/>
        <end position="973"/>
    </location>
</feature>
<dbReference type="Pfam" id="PF13424">
    <property type="entry name" value="TPR_12"/>
    <property type="match status" value="1"/>
</dbReference>
<keyword evidence="5" id="KW-1185">Reference proteome</keyword>
<gene>
    <name evidence="4" type="ORF">FYJ83_07745</name>
</gene>
<sequence length="1113" mass="132298">MEKFWNVLGIDKTKDEDLIKSAYREKLVNVNPEDDPEGFKELRKAYEDAIIHIQELKKEQTFIEFDDLDDVGKWMKKVEEIYFNFPDRVSTNKWKELLDDDICVALDTVGIAQEKLLAFFMDNYYLPHKVWTLIDERFDITDDREKLYEKFPKNFIDFVCNSIIYEDFLDFYLFEGPEFGEYDDYIRHYFKVKDMLDYNDLDGIEKEIEIMKNNAIYHPYEDVEVVRHYLKLGKDKYAEEIIIELGNKYPDCDYITLYVAEASFQLNEISRAKKYYEKLIEKIPTHYSAKLGLGRCFLAEKEYLEAKEWFIDMLYVYSGDQNALNEMMRANEYLMESYKEQLDENPDDFETLVELGWCFYQNHRFDDTINLLEDSNIPEDKKPLYNNLMGRTYLSVNNYEKAYPLLLAWVDDLEKIEDDGSEDAEKRLRNFGYSYYTIAIALSNLKEQSEENFKEVLNYLEKAIQNEKVENNKLLYMNYKAQTFLKYENNEECIDICDEIISKASDYYPAYLCRQEAYYNMERYQDVIDDYYNAVNIEPGYYMPYLLAIKTFHLFGKYEDCLDIIQRAEDNDINNEEIKLYKIKALRQTLETIGEVKEQAYKLVLDLKDDHVKNNYDEEFYLDILYTEADVCVAMYEFEDALNAINEAVKLTQNIEFVFYKGYIHHELEEYHEAISIFTELDKEYPNDEKVIYRLASAHEGKGNLDEAIAYYNKLLDINPERTEAYSSIASMLEEKAQYATGDEERNYYNEALKYRDKLIEMKETGYNYLSKGLTLSRLGRTEEGIDNYLKSIELDSANPFPYNNLGFNYHNLGEYEKALEYYLKSMECLDYEETHLPFNNIAKTYRVLEQYDKAEEYLKKGLERFPNKDVFYESLRSLYIIMGKYDEGIKICSKHMENVENADINKIKRRKGDLYKLKGDLSKAKSSYKDAICKGKNNTEVYLDLGDLYLYQNKYMKALHYYKKALKDVDKTDYENLYEIYLNMGMSYKFLGFKKEDYFKKSIEYYIKDIGDEKEFFTDTGYIPARLYGITRAYIYMGDIEKAEYYIAEMDKYKKCKGCPYGKCYEKFALVGMLAEAKGDIEEALKNYNIVLEYEPECLDVCIAVKRLASKE</sequence>
<dbReference type="PROSITE" id="PS50293">
    <property type="entry name" value="TPR_REGION"/>
    <property type="match status" value="1"/>
</dbReference>
<feature type="repeat" description="TPR" evidence="2">
    <location>
        <begin position="800"/>
        <end position="833"/>
    </location>
</feature>
<dbReference type="InterPro" id="IPR011990">
    <property type="entry name" value="TPR-like_helical_dom_sf"/>
</dbReference>
<name>A0A6N7XUA5_9FIRM</name>
<dbReference type="Pfam" id="PF13181">
    <property type="entry name" value="TPR_8"/>
    <property type="match status" value="2"/>
</dbReference>
<dbReference type="Pfam" id="PF13432">
    <property type="entry name" value="TPR_16"/>
    <property type="match status" value="1"/>
</dbReference>
<keyword evidence="1" id="KW-0235">DNA replication</keyword>
<dbReference type="Pfam" id="PF14559">
    <property type="entry name" value="TPR_19"/>
    <property type="match status" value="1"/>
</dbReference>
<dbReference type="Proteomes" id="UP000469523">
    <property type="component" value="Unassembled WGS sequence"/>
</dbReference>
<dbReference type="PROSITE" id="PS50005">
    <property type="entry name" value="TPR"/>
    <property type="match status" value="5"/>
</dbReference>
<evidence type="ECO:0000313" key="5">
    <source>
        <dbReference type="Proteomes" id="UP000469523"/>
    </source>
</evidence>
<dbReference type="SMART" id="SM00028">
    <property type="entry name" value="TPR"/>
    <property type="match status" value="14"/>
</dbReference>